<name>A0ABN7WI80_GIGMA</name>
<sequence>HKTEIKMYAKKIKILKRNAKYQSKCQLKKIKQIEEEQIVVRYDVPTKRYHHSAWVSVTRVSHDETKEHLDKHYCLASIKGARQFAQTFSDVSIIISQKNKSKIGLGVLGVGRMFYTLQSVREPVQVPDHDFVYGSNQKLIPSVYLMIKSSKINDDL</sequence>
<evidence type="ECO:0000313" key="1">
    <source>
        <dbReference type="EMBL" id="CAG8833050.1"/>
    </source>
</evidence>
<organism evidence="1 2">
    <name type="scientific">Gigaspora margarita</name>
    <dbReference type="NCBI Taxonomy" id="4874"/>
    <lineage>
        <taxon>Eukaryota</taxon>
        <taxon>Fungi</taxon>
        <taxon>Fungi incertae sedis</taxon>
        <taxon>Mucoromycota</taxon>
        <taxon>Glomeromycotina</taxon>
        <taxon>Glomeromycetes</taxon>
        <taxon>Diversisporales</taxon>
        <taxon>Gigasporaceae</taxon>
        <taxon>Gigaspora</taxon>
    </lineage>
</organism>
<gene>
    <name evidence="1" type="ORF">GMARGA_LOCUS31358</name>
</gene>
<reference evidence="1 2" key="1">
    <citation type="submission" date="2021-06" db="EMBL/GenBank/DDBJ databases">
        <authorList>
            <person name="Kallberg Y."/>
            <person name="Tangrot J."/>
            <person name="Rosling A."/>
        </authorList>
    </citation>
    <scope>NUCLEOTIDE SEQUENCE [LARGE SCALE GENOMIC DNA]</scope>
    <source>
        <strain evidence="1 2">120-4 pot B 10/14</strain>
    </source>
</reference>
<dbReference type="EMBL" id="CAJVQB010046597">
    <property type="protein sequence ID" value="CAG8833050.1"/>
    <property type="molecule type" value="Genomic_DNA"/>
</dbReference>
<protein>
    <submittedName>
        <fullName evidence="1">26943_t:CDS:1</fullName>
    </submittedName>
</protein>
<accession>A0ABN7WI80</accession>
<comment type="caution">
    <text evidence="1">The sequence shown here is derived from an EMBL/GenBank/DDBJ whole genome shotgun (WGS) entry which is preliminary data.</text>
</comment>
<feature type="non-terminal residue" evidence="1">
    <location>
        <position position="1"/>
    </location>
</feature>
<dbReference type="Proteomes" id="UP000789901">
    <property type="component" value="Unassembled WGS sequence"/>
</dbReference>
<evidence type="ECO:0000313" key="2">
    <source>
        <dbReference type="Proteomes" id="UP000789901"/>
    </source>
</evidence>
<proteinExistence type="predicted"/>
<keyword evidence="2" id="KW-1185">Reference proteome</keyword>